<dbReference type="AlphaFoldDB" id="D7BBP9"/>
<dbReference type="RefSeq" id="WP_013159050.1">
    <property type="nucleotide sequence ID" value="NC_014212.1"/>
</dbReference>
<evidence type="ECO:0000313" key="1">
    <source>
        <dbReference type="EMBL" id="ADH64511.1"/>
    </source>
</evidence>
<sequence length="89" mass="10386">MDWRLDQVIYWKEEGRVVVQVDLFDPLGRLRSEKFYPSTPDVGEALERVALELSARGVVGKNPRVRQRIKNGLFPAETMRKRFLKALQD</sequence>
<protein>
    <submittedName>
        <fullName evidence="1">Uncharacterized protein</fullName>
    </submittedName>
</protein>
<dbReference type="OrthoDB" id="26416at2"/>
<accession>D7BBP9</accession>
<dbReference type="HOGENOM" id="CLU_2465429_0_0_0"/>
<reference evidence="1 2" key="1">
    <citation type="journal article" date="2010" name="Stand. Genomic Sci.">
        <title>Complete genome sequence of Meiothermus silvanus type strain (VI-R2).</title>
        <authorList>
            <person name="Sikorski J."/>
            <person name="Tindall B.J."/>
            <person name="Lowry S."/>
            <person name="Lucas S."/>
            <person name="Nolan M."/>
            <person name="Copeland A."/>
            <person name="Glavina Del Rio T."/>
            <person name="Tice H."/>
            <person name="Cheng J.F."/>
            <person name="Han C."/>
            <person name="Pitluck S."/>
            <person name="Liolios K."/>
            <person name="Ivanova N."/>
            <person name="Mavromatis K."/>
            <person name="Mikhailova N."/>
            <person name="Pati A."/>
            <person name="Goodwin L."/>
            <person name="Chen A."/>
            <person name="Palaniappan K."/>
            <person name="Land M."/>
            <person name="Hauser L."/>
            <person name="Chang Y.J."/>
            <person name="Jeffries C.D."/>
            <person name="Rohde M."/>
            <person name="Goker M."/>
            <person name="Woyke T."/>
            <person name="Bristow J."/>
            <person name="Eisen J.A."/>
            <person name="Markowitz V."/>
            <person name="Hugenholtz P."/>
            <person name="Kyrpides N.C."/>
            <person name="Klenk H.P."/>
            <person name="Lapidus A."/>
        </authorList>
    </citation>
    <scope>NUCLEOTIDE SEQUENCE [LARGE SCALE GENOMIC DNA]</scope>
    <source>
        <strain evidence="2">ATCC 700542 / DSM 9946 / VI-R2</strain>
    </source>
</reference>
<name>D7BBP9_ALLS1</name>
<dbReference type="EMBL" id="CP002042">
    <property type="protein sequence ID" value="ADH64511.1"/>
    <property type="molecule type" value="Genomic_DNA"/>
</dbReference>
<dbReference type="Proteomes" id="UP000001916">
    <property type="component" value="Chromosome"/>
</dbReference>
<proteinExistence type="predicted"/>
<dbReference type="KEGG" id="msv:Mesil_2663"/>
<organism evidence="1 2">
    <name type="scientific">Allomeiothermus silvanus (strain ATCC 700542 / DSM 9946 / NBRC 106475 / NCIMB 13440 / VI-R2)</name>
    <name type="common">Thermus silvanus</name>
    <dbReference type="NCBI Taxonomy" id="526227"/>
    <lineage>
        <taxon>Bacteria</taxon>
        <taxon>Thermotogati</taxon>
        <taxon>Deinococcota</taxon>
        <taxon>Deinococci</taxon>
        <taxon>Thermales</taxon>
        <taxon>Thermaceae</taxon>
        <taxon>Allomeiothermus</taxon>
    </lineage>
</organism>
<gene>
    <name evidence="1" type="ordered locus">Mesil_2663</name>
</gene>
<evidence type="ECO:0000313" key="2">
    <source>
        <dbReference type="Proteomes" id="UP000001916"/>
    </source>
</evidence>
<keyword evidence="2" id="KW-1185">Reference proteome</keyword>